<name>A0A024U3A6_9STRA</name>
<dbReference type="PANTHER" id="PTHR43690">
    <property type="entry name" value="NARDILYSIN"/>
    <property type="match status" value="1"/>
</dbReference>
<feature type="domain" description="Peptidase M16 N-terminal" evidence="9">
    <location>
        <begin position="57"/>
        <end position="168"/>
    </location>
</feature>
<dbReference type="Pfam" id="PF00675">
    <property type="entry name" value="Peptidase_M16"/>
    <property type="match status" value="1"/>
</dbReference>
<evidence type="ECO:0000256" key="6">
    <source>
        <dbReference type="ARBA" id="ARBA00022833"/>
    </source>
</evidence>
<dbReference type="PROSITE" id="PS00143">
    <property type="entry name" value="INSULINASE"/>
    <property type="match status" value="1"/>
</dbReference>
<dbReference type="Pfam" id="PF05193">
    <property type="entry name" value="Peptidase_M16_C"/>
    <property type="match status" value="1"/>
</dbReference>
<feature type="domain" description="Coenzyme PQQ synthesis protein F-like C-terminal lobe" evidence="12">
    <location>
        <begin position="799"/>
        <end position="900"/>
    </location>
</feature>
<dbReference type="STRING" id="157072.A0A024U3A6"/>
<evidence type="ECO:0000256" key="5">
    <source>
        <dbReference type="ARBA" id="ARBA00022801"/>
    </source>
</evidence>
<evidence type="ECO:0000256" key="7">
    <source>
        <dbReference type="ARBA" id="ARBA00023049"/>
    </source>
</evidence>
<dbReference type="GO" id="GO:0005737">
    <property type="term" value="C:cytoplasm"/>
    <property type="evidence" value="ECO:0007669"/>
    <property type="project" value="UniProtKB-ARBA"/>
</dbReference>
<dbReference type="GO" id="GO:0006508">
    <property type="term" value="P:proteolysis"/>
    <property type="evidence" value="ECO:0007669"/>
    <property type="project" value="UniProtKB-KW"/>
</dbReference>
<dbReference type="AlphaFoldDB" id="A0A024U3A6"/>
<dbReference type="GO" id="GO:0004222">
    <property type="term" value="F:metalloendopeptidase activity"/>
    <property type="evidence" value="ECO:0007669"/>
    <property type="project" value="InterPro"/>
</dbReference>
<dbReference type="RefSeq" id="XP_008870497.1">
    <property type="nucleotide sequence ID" value="XM_008872275.1"/>
</dbReference>
<dbReference type="InterPro" id="IPR011249">
    <property type="entry name" value="Metalloenz_LuxS/M16"/>
</dbReference>
<dbReference type="InterPro" id="IPR050626">
    <property type="entry name" value="Peptidase_M16"/>
</dbReference>
<evidence type="ECO:0000259" key="11">
    <source>
        <dbReference type="Pfam" id="PF16187"/>
    </source>
</evidence>
<evidence type="ECO:0000259" key="9">
    <source>
        <dbReference type="Pfam" id="PF00675"/>
    </source>
</evidence>
<dbReference type="Pfam" id="PF22456">
    <property type="entry name" value="PqqF-like_C_4"/>
    <property type="match status" value="1"/>
</dbReference>
<evidence type="ECO:0000256" key="8">
    <source>
        <dbReference type="RuleBase" id="RU004447"/>
    </source>
</evidence>
<dbReference type="Pfam" id="PF16187">
    <property type="entry name" value="Peptidase_M16_M"/>
    <property type="match status" value="1"/>
</dbReference>
<evidence type="ECO:0000259" key="10">
    <source>
        <dbReference type="Pfam" id="PF05193"/>
    </source>
</evidence>
<dbReference type="PANTHER" id="PTHR43690:SF18">
    <property type="entry name" value="INSULIN-DEGRADING ENZYME-RELATED"/>
    <property type="match status" value="1"/>
</dbReference>
<protein>
    <recommendedName>
        <fullName evidence="14">Peptidase M16 N-terminal domain-containing protein</fullName>
    </recommendedName>
</protein>
<dbReference type="GO" id="GO:0046872">
    <property type="term" value="F:metal ion binding"/>
    <property type="evidence" value="ECO:0007669"/>
    <property type="project" value="UniProtKB-KW"/>
</dbReference>
<evidence type="ECO:0000256" key="3">
    <source>
        <dbReference type="ARBA" id="ARBA00022670"/>
    </source>
</evidence>
<reference evidence="13" key="1">
    <citation type="submission" date="2013-12" db="EMBL/GenBank/DDBJ databases">
        <title>The Genome Sequence of Aphanomyces invadans NJM9701.</title>
        <authorList>
            <consortium name="The Broad Institute Genomics Platform"/>
            <person name="Russ C."/>
            <person name="Tyler B."/>
            <person name="van West P."/>
            <person name="Dieguez-Uribeondo J."/>
            <person name="Young S.K."/>
            <person name="Zeng Q."/>
            <person name="Gargeya S."/>
            <person name="Fitzgerald M."/>
            <person name="Abouelleil A."/>
            <person name="Alvarado L."/>
            <person name="Chapman S.B."/>
            <person name="Gainer-Dewar J."/>
            <person name="Goldberg J."/>
            <person name="Griggs A."/>
            <person name="Gujja S."/>
            <person name="Hansen M."/>
            <person name="Howarth C."/>
            <person name="Imamovic A."/>
            <person name="Ireland A."/>
            <person name="Larimer J."/>
            <person name="McCowan C."/>
            <person name="Murphy C."/>
            <person name="Pearson M."/>
            <person name="Poon T.W."/>
            <person name="Priest M."/>
            <person name="Roberts A."/>
            <person name="Saif S."/>
            <person name="Shea T."/>
            <person name="Sykes S."/>
            <person name="Wortman J."/>
            <person name="Nusbaum C."/>
            <person name="Birren B."/>
        </authorList>
    </citation>
    <scope>NUCLEOTIDE SEQUENCE [LARGE SCALE GENOMIC DNA]</scope>
    <source>
        <strain evidence="13">NJM9701</strain>
    </source>
</reference>
<proteinExistence type="inferred from homology"/>
<keyword evidence="6" id="KW-0862">Zinc</keyword>
<feature type="domain" description="Peptidase M16 C-terminal" evidence="10">
    <location>
        <begin position="210"/>
        <end position="393"/>
    </location>
</feature>
<evidence type="ECO:0000256" key="1">
    <source>
        <dbReference type="ARBA" id="ARBA00001947"/>
    </source>
</evidence>
<comment type="cofactor">
    <cofactor evidence="1">
        <name>Zn(2+)</name>
        <dbReference type="ChEBI" id="CHEBI:29105"/>
    </cofactor>
</comment>
<evidence type="ECO:0000256" key="2">
    <source>
        <dbReference type="ARBA" id="ARBA00007261"/>
    </source>
</evidence>
<evidence type="ECO:0000259" key="12">
    <source>
        <dbReference type="Pfam" id="PF22456"/>
    </source>
</evidence>
<evidence type="ECO:0000256" key="4">
    <source>
        <dbReference type="ARBA" id="ARBA00022723"/>
    </source>
</evidence>
<keyword evidence="7" id="KW-0482">Metalloprotease</keyword>
<accession>A0A024U3A6</accession>
<dbReference type="GeneID" id="20084057"/>
<organism evidence="13">
    <name type="scientific">Aphanomyces invadans</name>
    <dbReference type="NCBI Taxonomy" id="157072"/>
    <lineage>
        <taxon>Eukaryota</taxon>
        <taxon>Sar</taxon>
        <taxon>Stramenopiles</taxon>
        <taxon>Oomycota</taxon>
        <taxon>Saprolegniomycetes</taxon>
        <taxon>Saprolegniales</taxon>
        <taxon>Verrucalvaceae</taxon>
        <taxon>Aphanomyces</taxon>
    </lineage>
</organism>
<dbReference type="FunFam" id="3.30.830.10:FF:000012">
    <property type="entry name" value="Protease 3"/>
    <property type="match status" value="1"/>
</dbReference>
<keyword evidence="5" id="KW-0378">Hydrolase</keyword>
<dbReference type="OrthoDB" id="952271at2759"/>
<dbReference type="Gene3D" id="3.30.830.10">
    <property type="entry name" value="Metalloenzyme, LuxS/M16 peptidase-like"/>
    <property type="match status" value="4"/>
</dbReference>
<gene>
    <name evidence="13" type="ORF">H310_07007</name>
</gene>
<dbReference type="InterPro" id="IPR001431">
    <property type="entry name" value="Pept_M16_Zn_BS"/>
</dbReference>
<evidence type="ECO:0008006" key="14">
    <source>
        <dbReference type="Google" id="ProtNLM"/>
    </source>
</evidence>
<feature type="domain" description="Peptidase M16 middle/third" evidence="11">
    <location>
        <begin position="399"/>
        <end position="677"/>
    </location>
</feature>
<keyword evidence="4" id="KW-0479">Metal-binding</keyword>
<dbReference type="InterPro" id="IPR054734">
    <property type="entry name" value="PqqF-like_C_4"/>
</dbReference>
<dbReference type="InterPro" id="IPR007863">
    <property type="entry name" value="Peptidase_M16_C"/>
</dbReference>
<keyword evidence="3" id="KW-0645">Protease</keyword>
<comment type="similarity">
    <text evidence="2 8">Belongs to the peptidase M16 family.</text>
</comment>
<dbReference type="VEuPathDB" id="FungiDB:H310_07007"/>
<dbReference type="InterPro" id="IPR011765">
    <property type="entry name" value="Pept_M16_N"/>
</dbReference>
<dbReference type="EMBL" id="KI913964">
    <property type="protein sequence ID" value="ETW00362.1"/>
    <property type="molecule type" value="Genomic_DNA"/>
</dbReference>
<sequence length="997" mass="111627">MSSMSLDAFKSPNDRRLYRLTVLPNGLQVLLIQCQSGGDLSFDDGSVIGVHGAAHGAACVTVEVGSFADPPHLQGLAHYVEHMLFLGSTKYPDENEFEAYLSTHGGYTNATTDCESTSFVFEVNAAGFEHALDMFANFFVAPLLHVNAMERELCAIASEFQLASQNDHVRMQQVLCWLSPRSHPYHNFSWGNQLSLGPQPGKTSMADTNTALREFFEKYYTANAMKLVVCSTQDLDTLEAWAANSFGAVRTGRATPSYRQDGSPFHAIQSQLIKMIPLRDMHAMHIYFALPPLLGLHRQKPAEYIRYIVSNECNGSLISTLTKVGWATAIVAGVSDTDGYESGSYGSQFEVELTLSDQGIEHWDEIVEHVFACVNLLKQCPDLPAWVFDELKASSELAFLYNEPVDPLVACKELSRLMQSRNSVPLDDLLRTSLFQGPFQPDLVRLLLPAFSVKSLRVVLLSSSFEDDRDVMWTKEPWFGTRYTCETIDPRLEDTWSQSNPIHAQWPWRNPYIPTDFRLMMAPSTTAMVVPYRVRGHDDLWVLPDLTCGSPRVNACIHVALPTVHRSVDALACALMYCEVVNHALREHRYLAECAEMVFDLTVHDFDLEVLCRGYSQHIGTLLSMIFQTLAAGTVDVTRFDTLRRVFVQNLHNKDLEPSEKSRHLRLLVLDSTAVETHGICAAVEAMSASTLASFVKSDMFTNARITGFFHGNVDDTCAEAMWALVKQHVATATARSSDAPSIHTLDKKPHALVLPTSPLGRGILVRQPSEHVEEVNSFVEIYYQLGVRDIASNAYANLIQHIMNEPLYSTLRSRDQMGYDVGCCVRNTHGVLGFSISVQSSAYSASEIALRLDKFVHVDFPYVLESLDDDTFEAHVAARKAAWHHAHRANLDTATSLYWDEIISQRFEFNSRDLFLDVLSTVTKADCIARYHEWFVVAATRKKMRVHVVGQNHRATHIPFESIVEEDVAPAVVTDLAEFKRSRPSIHRACGPTWSV</sequence>
<dbReference type="eggNOG" id="KOG0959">
    <property type="taxonomic scope" value="Eukaryota"/>
</dbReference>
<dbReference type="SUPFAM" id="SSF63411">
    <property type="entry name" value="LuxS/MPP-like metallohydrolase"/>
    <property type="match status" value="4"/>
</dbReference>
<dbReference type="InterPro" id="IPR032632">
    <property type="entry name" value="Peptidase_M16_M"/>
</dbReference>
<evidence type="ECO:0000313" key="13">
    <source>
        <dbReference type="EMBL" id="ETW00362.1"/>
    </source>
</evidence>
<dbReference type="MEROPS" id="M16.005"/>